<keyword evidence="5" id="KW-0269">Exonuclease</keyword>
<feature type="compositionally biased region" description="Basic and acidic residues" evidence="6">
    <location>
        <begin position="27"/>
        <end position="46"/>
    </location>
</feature>
<dbReference type="InterPro" id="IPR027073">
    <property type="entry name" value="5_3_exoribonuclease"/>
</dbReference>
<feature type="compositionally biased region" description="Basic residues" evidence="6">
    <location>
        <begin position="618"/>
        <end position="629"/>
    </location>
</feature>
<dbReference type="Proteomes" id="UP000708148">
    <property type="component" value="Unassembled WGS sequence"/>
</dbReference>
<keyword evidence="3" id="KW-0540">Nuclease</keyword>
<proteinExistence type="inferred from homology"/>
<evidence type="ECO:0000256" key="6">
    <source>
        <dbReference type="SAM" id="MobiDB-lite"/>
    </source>
</evidence>
<dbReference type="GO" id="GO:0000956">
    <property type="term" value="P:nuclear-transcribed mRNA catabolic process"/>
    <property type="evidence" value="ECO:0007669"/>
    <property type="project" value="TreeGrafter"/>
</dbReference>
<evidence type="ECO:0000313" key="8">
    <source>
        <dbReference type="EMBL" id="CAD7696909.1"/>
    </source>
</evidence>
<evidence type="ECO:0000256" key="5">
    <source>
        <dbReference type="ARBA" id="ARBA00022839"/>
    </source>
</evidence>
<dbReference type="GO" id="GO:0006397">
    <property type="term" value="P:mRNA processing"/>
    <property type="evidence" value="ECO:0007669"/>
    <property type="project" value="UniProtKB-KW"/>
</dbReference>
<dbReference type="FunFam" id="1.25.40.1050:FF:000002">
    <property type="entry name" value="5'-3' exoribonuclease"/>
    <property type="match status" value="1"/>
</dbReference>
<feature type="region of interest" description="Disordered" evidence="6">
    <location>
        <begin position="1"/>
        <end position="60"/>
    </location>
</feature>
<name>A0A8S1IQ66_9CHLO</name>
<dbReference type="GO" id="GO:0005634">
    <property type="term" value="C:nucleus"/>
    <property type="evidence" value="ECO:0007669"/>
    <property type="project" value="TreeGrafter"/>
</dbReference>
<dbReference type="GO" id="GO:0004534">
    <property type="term" value="F:5'-3' RNA exonuclease activity"/>
    <property type="evidence" value="ECO:0007669"/>
    <property type="project" value="TreeGrafter"/>
</dbReference>
<evidence type="ECO:0000256" key="3">
    <source>
        <dbReference type="ARBA" id="ARBA00022722"/>
    </source>
</evidence>
<evidence type="ECO:0000256" key="4">
    <source>
        <dbReference type="ARBA" id="ARBA00022801"/>
    </source>
</evidence>
<feature type="compositionally biased region" description="Low complexity" evidence="6">
    <location>
        <begin position="9"/>
        <end position="21"/>
    </location>
</feature>
<dbReference type="PANTHER" id="PTHR12341:SF41">
    <property type="entry name" value="5'-3' EXORIBONUCLEASE 2"/>
    <property type="match status" value="1"/>
</dbReference>
<dbReference type="InterPro" id="IPR041412">
    <property type="entry name" value="Xrn1_helical"/>
</dbReference>
<accession>A0A8S1IQ66</accession>
<feature type="domain" description="Xrn1 helical" evidence="7">
    <location>
        <begin position="13"/>
        <end position="374"/>
    </location>
</feature>
<gene>
    <name evidence="8" type="ORF">OSTQU699_LOCUS2270</name>
</gene>
<keyword evidence="4" id="KW-0378">Hydrolase</keyword>
<dbReference type="Pfam" id="PF17846">
    <property type="entry name" value="XRN_M"/>
    <property type="match status" value="1"/>
</dbReference>
<organism evidence="8 9">
    <name type="scientific">Ostreobium quekettii</name>
    <dbReference type="NCBI Taxonomy" id="121088"/>
    <lineage>
        <taxon>Eukaryota</taxon>
        <taxon>Viridiplantae</taxon>
        <taxon>Chlorophyta</taxon>
        <taxon>core chlorophytes</taxon>
        <taxon>Ulvophyceae</taxon>
        <taxon>TCBD clade</taxon>
        <taxon>Bryopsidales</taxon>
        <taxon>Ostreobineae</taxon>
        <taxon>Ostreobiaceae</taxon>
        <taxon>Ostreobium</taxon>
    </lineage>
</organism>
<comment type="similarity">
    <text evidence="1">Belongs to the 5'-3' exonuclease family. XRN2/RAT1 subfamily.</text>
</comment>
<evidence type="ECO:0000259" key="7">
    <source>
        <dbReference type="Pfam" id="PF17846"/>
    </source>
</evidence>
<feature type="region of interest" description="Disordered" evidence="6">
    <location>
        <begin position="607"/>
        <end position="629"/>
    </location>
</feature>
<dbReference type="PANTHER" id="PTHR12341">
    <property type="entry name" value="5'-&gt;3' EXORIBONUCLEASE"/>
    <property type="match status" value="1"/>
</dbReference>
<dbReference type="AlphaFoldDB" id="A0A8S1IQ66"/>
<evidence type="ECO:0000256" key="1">
    <source>
        <dbReference type="ARBA" id="ARBA00006994"/>
    </source>
</evidence>
<dbReference type="GO" id="GO:0003723">
    <property type="term" value="F:RNA binding"/>
    <property type="evidence" value="ECO:0007669"/>
    <property type="project" value="TreeGrafter"/>
</dbReference>
<evidence type="ECO:0000256" key="2">
    <source>
        <dbReference type="ARBA" id="ARBA00022664"/>
    </source>
</evidence>
<evidence type="ECO:0000313" key="9">
    <source>
        <dbReference type="Proteomes" id="UP000708148"/>
    </source>
</evidence>
<keyword evidence="2" id="KW-0507">mRNA processing</keyword>
<dbReference type="Gene3D" id="1.25.40.1050">
    <property type="match status" value="1"/>
</dbReference>
<sequence length="629" mass="70246">MESVRMQRQDGSQDSSDVSSSNPPLTNHEDIWKTMESIGKKDDKNPFKLPAETVSGEASAEKAAKLQKEFESKINGIMKEKGDKFDEMMEHDANMALGEEGYKDRYYKSKFPHHKNLQEVKDGMVTAYVEGLCWVMGYYYDGVPSWRWFYPYHYAPFTSDLCQMSHIQPCFELAKPFDPIQQLMSVLPAGSRHSLPEPLQHLFISKDSPIKDFYPSDFEQDMNGKRYLWQAVALLPFIDEDRLVKAMEPHMSKLTPEEKERNTTKPHQLYLHSAHSLAPAVREMACTMKGVPGKQRFQSKVAINPGDAKGMSGFIGLPAGDHCPSVVQAPFKLGKDIMANRVLRIVYFYPPHKMHQARLLEGAYLPECSVDVGDIPPENPLWHEKDRMRRQGRPHDAPFLGDAARRHIHHNLDRGPFRQSAPSPTNIPSGVTEAALRAANSKPLNPQAPPFPPENVTQLAIRMSRQQQLQGYAEQVSNGQSPPLAQFQTGLWLAGGANVGHSGQIPEMMTGAGPAANTGIPQGTYWDGSQLVNRLYAFGQQSYGQQAEGQQPFGLQGCSASFMDEGAGMNGYVDNNGAVAGYHQSKSEGVQRLEGAARYNWQQQDLLRNSDGFGRSSSSHRGRRGRGRR</sequence>
<reference evidence="8" key="1">
    <citation type="submission" date="2020-12" db="EMBL/GenBank/DDBJ databases">
        <authorList>
            <person name="Iha C."/>
        </authorList>
    </citation>
    <scope>NUCLEOTIDE SEQUENCE</scope>
</reference>
<comment type="caution">
    <text evidence="8">The sequence shown here is derived from an EMBL/GenBank/DDBJ whole genome shotgun (WGS) entry which is preliminary data.</text>
</comment>
<protein>
    <recommendedName>
        <fullName evidence="7">Xrn1 helical domain-containing protein</fullName>
    </recommendedName>
</protein>
<dbReference type="EMBL" id="CAJHUC010000567">
    <property type="protein sequence ID" value="CAD7696909.1"/>
    <property type="molecule type" value="Genomic_DNA"/>
</dbReference>
<dbReference type="OrthoDB" id="372487at2759"/>
<keyword evidence="9" id="KW-1185">Reference proteome</keyword>